<evidence type="ECO:0000313" key="4">
    <source>
        <dbReference type="Proteomes" id="UP000186736"/>
    </source>
</evidence>
<evidence type="ECO:0000256" key="2">
    <source>
        <dbReference type="SAM" id="Phobius"/>
    </source>
</evidence>
<feature type="transmembrane region" description="Helical" evidence="2">
    <location>
        <begin position="37"/>
        <end position="58"/>
    </location>
</feature>
<organism evidence="3 4">
    <name type="scientific">Pseudomonas putida</name>
    <name type="common">Arthrobacter siderocapsulatus</name>
    <dbReference type="NCBI Taxonomy" id="303"/>
    <lineage>
        <taxon>Bacteria</taxon>
        <taxon>Pseudomonadati</taxon>
        <taxon>Pseudomonadota</taxon>
        <taxon>Gammaproteobacteria</taxon>
        <taxon>Pseudomonadales</taxon>
        <taxon>Pseudomonadaceae</taxon>
        <taxon>Pseudomonas</taxon>
    </lineage>
</organism>
<keyword evidence="2" id="KW-0472">Membrane</keyword>
<dbReference type="Proteomes" id="UP000186736">
    <property type="component" value="Unassembled WGS sequence"/>
</dbReference>
<sequence>MSSPEPKSPLTIIAIFAGIIEASALASLPFLDESSQGIYTWFLVGFPPFLTLLFFLTLNFNSKSLYVPEESSSENHFPDNETLPPDMSEKTSRPQTSPTLAFAFSHRQEHSSVVISGPRAQALLEVVARHALRKSIPGGVTLHNLDRGTRVSIVTEAPPDDCVAAGQKKTRQ</sequence>
<evidence type="ECO:0000313" key="3">
    <source>
        <dbReference type="EMBL" id="OLS64766.1"/>
    </source>
</evidence>
<feature type="transmembrane region" description="Helical" evidence="2">
    <location>
        <begin position="12"/>
        <end position="31"/>
    </location>
</feature>
<feature type="region of interest" description="Disordered" evidence="1">
    <location>
        <begin position="70"/>
        <end position="96"/>
    </location>
</feature>
<evidence type="ECO:0000256" key="1">
    <source>
        <dbReference type="SAM" id="MobiDB-lite"/>
    </source>
</evidence>
<dbReference type="AlphaFoldDB" id="A0A1Q9RBJ8"/>
<keyword evidence="2" id="KW-1133">Transmembrane helix</keyword>
<reference evidence="3 4" key="1">
    <citation type="submission" date="2016-10" db="EMBL/GenBank/DDBJ databases">
        <title>Genome Sequence of Pseudomonas putida GM4FR.</title>
        <authorList>
            <person name="Poehlein A."/>
            <person name="Wemheuer F."/>
            <person name="Hollensteiner J."/>
            <person name="Wemheuer B."/>
        </authorList>
    </citation>
    <scope>NUCLEOTIDE SEQUENCE [LARGE SCALE GENOMIC DNA]</scope>
    <source>
        <strain evidence="3 4">GM4FR</strain>
    </source>
</reference>
<protein>
    <submittedName>
        <fullName evidence="3">Uncharacterized protein</fullName>
    </submittedName>
</protein>
<gene>
    <name evidence="3" type="ORF">PSEMO_01890</name>
</gene>
<comment type="caution">
    <text evidence="3">The sequence shown here is derived from an EMBL/GenBank/DDBJ whole genome shotgun (WGS) entry which is preliminary data.</text>
</comment>
<dbReference type="EMBL" id="MKZO01000002">
    <property type="protein sequence ID" value="OLS64766.1"/>
    <property type="molecule type" value="Genomic_DNA"/>
</dbReference>
<keyword evidence="2" id="KW-0812">Transmembrane</keyword>
<accession>A0A1Q9RBJ8</accession>
<proteinExistence type="predicted"/>
<dbReference type="RefSeq" id="WP_075801313.1">
    <property type="nucleotide sequence ID" value="NZ_MKZO01000002.1"/>
</dbReference>
<name>A0A1Q9RBJ8_PSEPU</name>